<reference evidence="2 3" key="1">
    <citation type="submission" date="2020-07" db="EMBL/GenBank/DDBJ databases">
        <title>Mycobacterium kansasii (former subtype) with zoonotic potential isolated from diseased indoor pet cat, Japan.</title>
        <authorList>
            <person name="Fukano H."/>
            <person name="Terazono T."/>
            <person name="Hoshino Y."/>
        </authorList>
    </citation>
    <scope>NUCLEOTIDE SEQUENCE [LARGE SCALE GENOMIC DNA]</scope>
    <source>
        <strain evidence="2 3">Kuro-I</strain>
    </source>
</reference>
<gene>
    <name evidence="2" type="ORF">NIIDMKKI_07460</name>
</gene>
<keyword evidence="1" id="KW-0472">Membrane</keyword>
<dbReference type="AlphaFoldDB" id="A0A7G1I3F0"/>
<feature type="transmembrane region" description="Helical" evidence="1">
    <location>
        <begin position="122"/>
        <end position="144"/>
    </location>
</feature>
<evidence type="ECO:0000313" key="2">
    <source>
        <dbReference type="EMBL" id="BCI85540.1"/>
    </source>
</evidence>
<name>A0A7G1I3F0_MYCKA</name>
<feature type="transmembrane region" description="Helical" evidence="1">
    <location>
        <begin position="79"/>
        <end position="101"/>
    </location>
</feature>
<feature type="transmembrane region" description="Helical" evidence="1">
    <location>
        <begin position="52"/>
        <end position="73"/>
    </location>
</feature>
<proteinExistence type="predicted"/>
<keyword evidence="1" id="KW-0812">Transmembrane</keyword>
<keyword evidence="1" id="KW-1133">Transmembrane helix</keyword>
<sequence length="225" mass="24727">MLLNSPLMKPVPRVRPAPDPAVKRRREYGIPVAVTSDVELERVRKLHQLRSYRIVSVLRIGVLVFVIAAMIVGTPTHEWGQQTVLVALYGVAALCALALAFSPARRLLEAEESSGVRRWEPLVFTAVDIVALTGFQLLSAHGLYPLLIMTLLPVLAGVDISSRRAVTVLAFSLLGFVLAGSTTVCSSARRAGPIPLFSSRCMHFCAPQRWWWCASRSAIFARWPG</sequence>
<feature type="transmembrane region" description="Helical" evidence="1">
    <location>
        <begin position="164"/>
        <end position="185"/>
    </location>
</feature>
<dbReference type="EMBL" id="AP023343">
    <property type="protein sequence ID" value="BCI85540.1"/>
    <property type="molecule type" value="Genomic_DNA"/>
</dbReference>
<accession>A0A7G1I3F0</accession>
<protein>
    <submittedName>
        <fullName evidence="2">Uncharacterized protein</fullName>
    </submittedName>
</protein>
<dbReference type="Proteomes" id="UP000516380">
    <property type="component" value="Chromosome"/>
</dbReference>
<keyword evidence="3" id="KW-1185">Reference proteome</keyword>
<evidence type="ECO:0000256" key="1">
    <source>
        <dbReference type="SAM" id="Phobius"/>
    </source>
</evidence>
<organism evidence="2 3">
    <name type="scientific">Mycobacterium kansasii</name>
    <dbReference type="NCBI Taxonomy" id="1768"/>
    <lineage>
        <taxon>Bacteria</taxon>
        <taxon>Bacillati</taxon>
        <taxon>Actinomycetota</taxon>
        <taxon>Actinomycetes</taxon>
        <taxon>Mycobacteriales</taxon>
        <taxon>Mycobacteriaceae</taxon>
        <taxon>Mycobacterium</taxon>
    </lineage>
</organism>
<evidence type="ECO:0000313" key="3">
    <source>
        <dbReference type="Proteomes" id="UP000516380"/>
    </source>
</evidence>